<evidence type="ECO:0000313" key="3">
    <source>
        <dbReference type="Proteomes" id="UP001597156"/>
    </source>
</evidence>
<organism evidence="2 3">
    <name type="scientific">Lentilactobacillus raoultii</name>
    <dbReference type="NCBI Taxonomy" id="1987503"/>
    <lineage>
        <taxon>Bacteria</taxon>
        <taxon>Bacillati</taxon>
        <taxon>Bacillota</taxon>
        <taxon>Bacilli</taxon>
        <taxon>Lactobacillales</taxon>
        <taxon>Lactobacillaceae</taxon>
        <taxon>Lentilactobacillus</taxon>
    </lineage>
</organism>
<comment type="caution">
    <text evidence="2">The sequence shown here is derived from an EMBL/GenBank/DDBJ whole genome shotgun (WGS) entry which is preliminary data.</text>
</comment>
<gene>
    <name evidence="2" type="ORF">ACFQ22_13545</name>
</gene>
<dbReference type="Proteomes" id="UP001597156">
    <property type="component" value="Unassembled WGS sequence"/>
</dbReference>
<dbReference type="Gene3D" id="3.30.1380.20">
    <property type="entry name" value="Trafficking protein particle complex subunit 3"/>
    <property type="match status" value="1"/>
</dbReference>
<name>A0ABW3PPX0_9LACO</name>
<evidence type="ECO:0000313" key="2">
    <source>
        <dbReference type="EMBL" id="MFD1126365.1"/>
    </source>
</evidence>
<dbReference type="SUPFAM" id="SSF111126">
    <property type="entry name" value="Ligand-binding domain in the NO signalling and Golgi transport"/>
    <property type="match status" value="1"/>
</dbReference>
<reference evidence="3" key="1">
    <citation type="journal article" date="2019" name="Int. J. Syst. Evol. Microbiol.">
        <title>The Global Catalogue of Microorganisms (GCM) 10K type strain sequencing project: providing services to taxonomists for standard genome sequencing and annotation.</title>
        <authorList>
            <consortium name="The Broad Institute Genomics Platform"/>
            <consortium name="The Broad Institute Genome Sequencing Center for Infectious Disease"/>
            <person name="Wu L."/>
            <person name="Ma J."/>
        </authorList>
    </citation>
    <scope>NUCLEOTIDE SEQUENCE [LARGE SCALE GENOMIC DNA]</scope>
    <source>
        <strain evidence="3">CCUG 71848</strain>
    </source>
</reference>
<keyword evidence="3" id="KW-1185">Reference proteome</keyword>
<feature type="compositionally biased region" description="Polar residues" evidence="1">
    <location>
        <begin position="153"/>
        <end position="170"/>
    </location>
</feature>
<dbReference type="Pfam" id="PF10702">
    <property type="entry name" value="DUF2507"/>
    <property type="match status" value="1"/>
</dbReference>
<dbReference type="InterPro" id="IPR024096">
    <property type="entry name" value="NO_sig/Golgi_transp_ligand-bd"/>
</dbReference>
<sequence length="170" mass="19203">MDNETYNTIIRNPQLADLLGQALIRDDLMPSILGSDNHEISYWAGKHLARNHRLANFDDLIAFFEQFKLGSLKLLKQTSRQISWQLSGEIVKSRLDLFDDPDFYLETGFIAQSCQYITDQTAEAEIEKTSPNKGIVLIDAFLGKDKPTDDQESTSIFKLNQSGVNSADDD</sequence>
<proteinExistence type="predicted"/>
<feature type="region of interest" description="Disordered" evidence="1">
    <location>
        <begin position="145"/>
        <end position="170"/>
    </location>
</feature>
<dbReference type="InterPro" id="IPR019642">
    <property type="entry name" value="DUF2507"/>
</dbReference>
<dbReference type="RefSeq" id="WP_121977344.1">
    <property type="nucleotide sequence ID" value="NZ_JBHTLH010000043.1"/>
</dbReference>
<protein>
    <submittedName>
        <fullName evidence="2">DUF2507 domain-containing protein</fullName>
    </submittedName>
</protein>
<evidence type="ECO:0000256" key="1">
    <source>
        <dbReference type="SAM" id="MobiDB-lite"/>
    </source>
</evidence>
<accession>A0ABW3PPX0</accession>
<dbReference type="EMBL" id="JBHTLH010000043">
    <property type="protein sequence ID" value="MFD1126365.1"/>
    <property type="molecule type" value="Genomic_DNA"/>
</dbReference>